<feature type="domain" description="Secretion system C-terminal sorting" evidence="3">
    <location>
        <begin position="101"/>
        <end position="173"/>
    </location>
</feature>
<accession>A0A842IZ71</accession>
<evidence type="ECO:0000313" key="5">
    <source>
        <dbReference type="Proteomes" id="UP000533900"/>
    </source>
</evidence>
<dbReference type="Proteomes" id="UP000533900">
    <property type="component" value="Unassembled WGS sequence"/>
</dbReference>
<dbReference type="EMBL" id="JACLCP010000004">
    <property type="protein sequence ID" value="MBC2846048.1"/>
    <property type="molecule type" value="Genomic_DNA"/>
</dbReference>
<protein>
    <submittedName>
        <fullName evidence="4">T9SS type A sorting domain-containing protein</fullName>
    </submittedName>
</protein>
<reference evidence="4" key="1">
    <citation type="submission" date="2020-08" db="EMBL/GenBank/DDBJ databases">
        <title>Winogradskyella ouciana sp. nov., isolated from the hadal seawater of the Mariana Trench.</title>
        <authorList>
            <person name="He X."/>
        </authorList>
    </citation>
    <scope>NUCLEOTIDE SEQUENCE [LARGE SCALE GENOMIC DNA]</scope>
    <source>
        <strain evidence="4">KCTC 52348</strain>
    </source>
</reference>
<feature type="signal peptide" evidence="2">
    <location>
        <begin position="1"/>
        <end position="25"/>
    </location>
</feature>
<gene>
    <name evidence="4" type="ORF">H7F21_13155</name>
</gene>
<evidence type="ECO:0000259" key="3">
    <source>
        <dbReference type="Pfam" id="PF18962"/>
    </source>
</evidence>
<keyword evidence="5" id="KW-1185">Reference proteome</keyword>
<comment type="caution">
    <text evidence="4">The sequence shown here is derived from an EMBL/GenBank/DDBJ whole genome shotgun (WGS) entry which is preliminary data.</text>
</comment>
<keyword evidence="1 2" id="KW-0732">Signal</keyword>
<dbReference type="AlphaFoldDB" id="A0A842IZ71"/>
<organism evidence="4 5">
    <name type="scientific">Winogradskyella flava</name>
    <dbReference type="NCBI Taxonomy" id="1884876"/>
    <lineage>
        <taxon>Bacteria</taxon>
        <taxon>Pseudomonadati</taxon>
        <taxon>Bacteroidota</taxon>
        <taxon>Flavobacteriia</taxon>
        <taxon>Flavobacteriales</taxon>
        <taxon>Flavobacteriaceae</taxon>
        <taxon>Winogradskyella</taxon>
    </lineage>
</organism>
<name>A0A842IZ71_9FLAO</name>
<sequence length="175" mass="19982">MNTYNKKAFLLITLLLFCFIQEFQAQSDSGYRIKQSNLGNSGSSHMVETSSGKYYISQSIGQASVIGTHYNNGYYIRQGYQQPPSKMKAVKDLDIELRAKVYPNPFSQTLFINFSDTVINDISVRIFDIEARIIHTQEFLPAQKLELRLQDISSGTYFLKVASGRKQFNTKLIKI</sequence>
<feature type="chain" id="PRO_5032912185" evidence="2">
    <location>
        <begin position="26"/>
        <end position="175"/>
    </location>
</feature>
<proteinExistence type="predicted"/>
<evidence type="ECO:0000256" key="1">
    <source>
        <dbReference type="ARBA" id="ARBA00022729"/>
    </source>
</evidence>
<dbReference type="InterPro" id="IPR026444">
    <property type="entry name" value="Secre_tail"/>
</dbReference>
<evidence type="ECO:0000256" key="2">
    <source>
        <dbReference type="SAM" id="SignalP"/>
    </source>
</evidence>
<dbReference type="Pfam" id="PF18962">
    <property type="entry name" value="Por_Secre_tail"/>
    <property type="match status" value="1"/>
</dbReference>
<evidence type="ECO:0000313" key="4">
    <source>
        <dbReference type="EMBL" id="MBC2846048.1"/>
    </source>
</evidence>
<dbReference type="RefSeq" id="WP_185789764.1">
    <property type="nucleotide sequence ID" value="NZ_CANMIT010000003.1"/>
</dbReference>
<dbReference type="NCBIfam" id="TIGR04183">
    <property type="entry name" value="Por_Secre_tail"/>
    <property type="match status" value="1"/>
</dbReference>